<evidence type="ECO:0000313" key="2">
    <source>
        <dbReference type="Proteomes" id="UP001163046"/>
    </source>
</evidence>
<proteinExistence type="predicted"/>
<keyword evidence="2" id="KW-1185">Reference proteome</keyword>
<comment type="caution">
    <text evidence="1">The sequence shown here is derived from an EMBL/GenBank/DDBJ whole genome shotgun (WGS) entry which is preliminary data.</text>
</comment>
<organism evidence="1 2">
    <name type="scientific">Desmophyllum pertusum</name>
    <dbReference type="NCBI Taxonomy" id="174260"/>
    <lineage>
        <taxon>Eukaryota</taxon>
        <taxon>Metazoa</taxon>
        <taxon>Cnidaria</taxon>
        <taxon>Anthozoa</taxon>
        <taxon>Hexacorallia</taxon>
        <taxon>Scleractinia</taxon>
        <taxon>Caryophylliina</taxon>
        <taxon>Caryophylliidae</taxon>
        <taxon>Desmophyllum</taxon>
    </lineage>
</organism>
<reference evidence="1" key="1">
    <citation type="submission" date="2023-01" db="EMBL/GenBank/DDBJ databases">
        <title>Genome assembly of the deep-sea coral Lophelia pertusa.</title>
        <authorList>
            <person name="Herrera S."/>
            <person name="Cordes E."/>
        </authorList>
    </citation>
    <scope>NUCLEOTIDE SEQUENCE</scope>
    <source>
        <strain evidence="1">USNM1676648</strain>
        <tissue evidence="1">Polyp</tissue>
    </source>
</reference>
<protein>
    <submittedName>
        <fullName evidence="1">Uncharacterized protein</fullName>
    </submittedName>
</protein>
<evidence type="ECO:0000313" key="1">
    <source>
        <dbReference type="EMBL" id="KAJ7379992.1"/>
    </source>
</evidence>
<sequence>MKNPPDYWFMLGNIHGNGQPHGILMERYVFLQTPLWEGIPLTFMVPQPSGPPRYEEFMSYGLGNPPSCGEDCKLLWDGFGRWFNGTWNATSERIVDDTFSEKSRGGAMDLWGFERGTRVQLYNAYATWAMCKLVSSASFTNGTDGSVDPYDSVHYKDFVFKPAEDILLDYFSVNHTERLA</sequence>
<dbReference type="AlphaFoldDB" id="A0A9X0CXW2"/>
<accession>A0A9X0CXW2</accession>
<name>A0A9X0CXW2_9CNID</name>
<dbReference type="Proteomes" id="UP001163046">
    <property type="component" value="Unassembled WGS sequence"/>
</dbReference>
<gene>
    <name evidence="1" type="ORF">OS493_012754</name>
</gene>
<dbReference type="EMBL" id="MU826355">
    <property type="protein sequence ID" value="KAJ7379992.1"/>
    <property type="molecule type" value="Genomic_DNA"/>
</dbReference>